<accession>A0AA87ZMQ8</accession>
<keyword evidence="4" id="KW-1185">Reference proteome</keyword>
<dbReference type="Pfam" id="PF21743">
    <property type="entry name" value="PTM_DIR17_Tudor"/>
    <property type="match status" value="1"/>
</dbReference>
<sequence>MRVKTTSLSNKTTSDFGLERERERLTAESEEFRRSLSFVVFRAQMSDNSKNVEMQNANASKEHEIDASSARVSEILGEPAIIINGVPDVCPSNDTSSPCNAITLAESDGEKGFGEWLEGREVQKLFGGQYYSGVVTQYDKEAGWYRVVYEDGDSEDLDWHELEEVLLPLDIMVPLKTLALKTIRRTKRSGQNVVRSHTRLAKNVARKGRTLVNEGESLVTPNNVNGLQESAQSLGWHTG</sequence>
<organism evidence="3 4">
    <name type="scientific">Ficus carica</name>
    <name type="common">Common fig</name>
    <dbReference type="NCBI Taxonomy" id="3494"/>
    <lineage>
        <taxon>Eukaryota</taxon>
        <taxon>Viridiplantae</taxon>
        <taxon>Streptophyta</taxon>
        <taxon>Embryophyta</taxon>
        <taxon>Tracheophyta</taxon>
        <taxon>Spermatophyta</taxon>
        <taxon>Magnoliopsida</taxon>
        <taxon>eudicotyledons</taxon>
        <taxon>Gunneridae</taxon>
        <taxon>Pentapetalae</taxon>
        <taxon>rosids</taxon>
        <taxon>fabids</taxon>
        <taxon>Rosales</taxon>
        <taxon>Moraceae</taxon>
        <taxon>Ficeae</taxon>
        <taxon>Ficus</taxon>
    </lineage>
</organism>
<name>A0AA87ZMQ8_FICCA</name>
<evidence type="ECO:0000256" key="1">
    <source>
        <dbReference type="SAM" id="MobiDB-lite"/>
    </source>
</evidence>
<comment type="caution">
    <text evidence="3">The sequence shown here is derived from an EMBL/GenBank/DDBJ whole genome shotgun (WGS) entry which is preliminary data.</text>
</comment>
<dbReference type="Gene3D" id="2.30.30.140">
    <property type="match status" value="1"/>
</dbReference>
<protein>
    <recommendedName>
        <fullName evidence="2">PTM/DIR17-like Tudor domain-containing protein</fullName>
    </recommendedName>
</protein>
<evidence type="ECO:0000259" key="2">
    <source>
        <dbReference type="Pfam" id="PF21743"/>
    </source>
</evidence>
<dbReference type="CDD" id="cd20401">
    <property type="entry name" value="Tudor_AtPTM-like"/>
    <property type="match status" value="1"/>
</dbReference>
<dbReference type="InterPro" id="IPR047365">
    <property type="entry name" value="Tudor_AtPTM-like"/>
</dbReference>
<dbReference type="AlphaFoldDB" id="A0AA87ZMQ8"/>
<feature type="domain" description="PTM/DIR17-like Tudor" evidence="2">
    <location>
        <begin position="119"/>
        <end position="166"/>
    </location>
</feature>
<evidence type="ECO:0000313" key="3">
    <source>
        <dbReference type="EMBL" id="GMN39048.1"/>
    </source>
</evidence>
<proteinExistence type="predicted"/>
<dbReference type="PANTHER" id="PTHR37384:SF1">
    <property type="entry name" value="OS01G0835600 PROTEIN"/>
    <property type="match status" value="1"/>
</dbReference>
<reference evidence="3" key="1">
    <citation type="submission" date="2023-07" db="EMBL/GenBank/DDBJ databases">
        <title>draft genome sequence of fig (Ficus carica).</title>
        <authorList>
            <person name="Takahashi T."/>
            <person name="Nishimura K."/>
        </authorList>
    </citation>
    <scope>NUCLEOTIDE SEQUENCE</scope>
</reference>
<evidence type="ECO:0000313" key="4">
    <source>
        <dbReference type="Proteomes" id="UP001187192"/>
    </source>
</evidence>
<dbReference type="EMBL" id="BTGU01000009">
    <property type="protein sequence ID" value="GMN39048.1"/>
    <property type="molecule type" value="Genomic_DNA"/>
</dbReference>
<dbReference type="Proteomes" id="UP001187192">
    <property type="component" value="Unassembled WGS sequence"/>
</dbReference>
<dbReference type="PANTHER" id="PTHR37384">
    <property type="entry name" value="OS01G0835600 PROTEIN"/>
    <property type="match status" value="1"/>
</dbReference>
<gene>
    <name evidence="3" type="ORF">TIFTF001_008280</name>
</gene>
<feature type="compositionally biased region" description="Polar residues" evidence="1">
    <location>
        <begin position="1"/>
        <end position="15"/>
    </location>
</feature>
<feature type="region of interest" description="Disordered" evidence="1">
    <location>
        <begin position="1"/>
        <end position="24"/>
    </location>
</feature>